<proteinExistence type="predicted"/>
<keyword evidence="2" id="KW-1185">Reference proteome</keyword>
<gene>
    <name evidence="1" type="primary">Vigan.02G035600</name>
    <name evidence="1" type="ORF">VIGAN_02035600</name>
</gene>
<evidence type="ECO:0000313" key="2">
    <source>
        <dbReference type="Proteomes" id="UP000291084"/>
    </source>
</evidence>
<organism evidence="1 2">
    <name type="scientific">Vigna angularis var. angularis</name>
    <dbReference type="NCBI Taxonomy" id="157739"/>
    <lineage>
        <taxon>Eukaryota</taxon>
        <taxon>Viridiplantae</taxon>
        <taxon>Streptophyta</taxon>
        <taxon>Embryophyta</taxon>
        <taxon>Tracheophyta</taxon>
        <taxon>Spermatophyta</taxon>
        <taxon>Magnoliopsida</taxon>
        <taxon>eudicotyledons</taxon>
        <taxon>Gunneridae</taxon>
        <taxon>Pentapetalae</taxon>
        <taxon>rosids</taxon>
        <taxon>fabids</taxon>
        <taxon>Fabales</taxon>
        <taxon>Fabaceae</taxon>
        <taxon>Papilionoideae</taxon>
        <taxon>50 kb inversion clade</taxon>
        <taxon>NPAAA clade</taxon>
        <taxon>indigoferoid/millettioid clade</taxon>
        <taxon>Phaseoleae</taxon>
        <taxon>Vigna</taxon>
    </lineage>
</organism>
<evidence type="ECO:0000313" key="1">
    <source>
        <dbReference type="EMBL" id="BAT77761.1"/>
    </source>
</evidence>
<dbReference type="Proteomes" id="UP000291084">
    <property type="component" value="Chromosome 2"/>
</dbReference>
<accession>A0A0S3RB85</accession>
<sequence>MFRRLSLLVPLQVRKSPLVHLREKNHRPHLHPPPRHHLHIQEKKHKASEHTNINCTCLRGNLQLHSAKVVASSESQIPHSPGEENNQLIFRIFPPRRWPHVATDLGRQGHEPQEHPQNVYSLLVSTPSMEYCVCECVRKSEVRREQEKSVCR</sequence>
<name>A0A0S3RB85_PHAAN</name>
<reference evidence="1 2" key="1">
    <citation type="journal article" date="2015" name="Sci. Rep.">
        <title>The power of single molecule real-time sequencing technology in the de novo assembly of a eukaryotic genome.</title>
        <authorList>
            <person name="Sakai H."/>
            <person name="Naito K."/>
            <person name="Ogiso-Tanaka E."/>
            <person name="Takahashi Y."/>
            <person name="Iseki K."/>
            <person name="Muto C."/>
            <person name="Satou K."/>
            <person name="Teruya K."/>
            <person name="Shiroma A."/>
            <person name="Shimoji M."/>
            <person name="Hirano T."/>
            <person name="Itoh T."/>
            <person name="Kaga A."/>
            <person name="Tomooka N."/>
        </authorList>
    </citation>
    <scope>NUCLEOTIDE SEQUENCE [LARGE SCALE GENOMIC DNA]</scope>
    <source>
        <strain evidence="2">cv. Shumari</strain>
    </source>
</reference>
<dbReference type="AlphaFoldDB" id="A0A0S3RB85"/>
<dbReference type="EMBL" id="AP015035">
    <property type="protein sequence ID" value="BAT77761.1"/>
    <property type="molecule type" value="Genomic_DNA"/>
</dbReference>
<protein>
    <submittedName>
        <fullName evidence="1">Uncharacterized protein</fullName>
    </submittedName>
</protein>